<comment type="caution">
    <text evidence="1">The sequence shown here is derived from an EMBL/GenBank/DDBJ whole genome shotgun (WGS) entry which is preliminary data.</text>
</comment>
<reference evidence="1 2" key="1">
    <citation type="submission" date="2020-07" db="EMBL/GenBank/DDBJ databases">
        <title>Luteimonas sp. SJ-92.</title>
        <authorList>
            <person name="Huang X.-X."/>
            <person name="Xu L."/>
            <person name="Sun J.-Q."/>
        </authorList>
    </citation>
    <scope>NUCLEOTIDE SEQUENCE [LARGE SCALE GENOMIC DNA]</scope>
    <source>
        <strain evidence="1 2">SJ-92</strain>
    </source>
</reference>
<evidence type="ECO:0000313" key="1">
    <source>
        <dbReference type="EMBL" id="NZA28498.1"/>
    </source>
</evidence>
<dbReference type="InterPro" id="IPR037026">
    <property type="entry name" value="Vgr_OB-fold_dom_sf"/>
</dbReference>
<proteinExistence type="predicted"/>
<dbReference type="EMBL" id="JACCKA010000093">
    <property type="protein sequence ID" value="NZA28498.1"/>
    <property type="molecule type" value="Genomic_DNA"/>
</dbReference>
<organism evidence="1 2">
    <name type="scientific">Luteimonas salinisoli</name>
    <dbReference type="NCBI Taxonomy" id="2752307"/>
    <lineage>
        <taxon>Bacteria</taxon>
        <taxon>Pseudomonadati</taxon>
        <taxon>Pseudomonadota</taxon>
        <taxon>Gammaproteobacteria</taxon>
        <taxon>Lysobacterales</taxon>
        <taxon>Lysobacteraceae</taxon>
        <taxon>Luteimonas</taxon>
    </lineage>
</organism>
<dbReference type="SUPFAM" id="SSF69255">
    <property type="entry name" value="gp5 N-terminal domain-like"/>
    <property type="match status" value="1"/>
</dbReference>
<protein>
    <submittedName>
        <fullName evidence="1">Uncharacterized protein</fullName>
    </submittedName>
</protein>
<keyword evidence="2" id="KW-1185">Reference proteome</keyword>
<dbReference type="AlphaFoldDB" id="A0A853JJ61"/>
<sequence length="82" mass="8978">MARDGDGTVPANERPWRSVLVDETGARLNPRPTAPGYQTAIAVDADGQPSPSGVQELHCDRLGRIRVRLHWQLRVRPGAVGR</sequence>
<name>A0A853JJ61_9GAMM</name>
<accession>A0A853JJ61</accession>
<evidence type="ECO:0000313" key="2">
    <source>
        <dbReference type="Proteomes" id="UP000578091"/>
    </source>
</evidence>
<dbReference type="Gene3D" id="2.40.50.230">
    <property type="entry name" value="Gp5 N-terminal domain"/>
    <property type="match status" value="1"/>
</dbReference>
<gene>
    <name evidence="1" type="ORF">H0E84_19165</name>
</gene>
<dbReference type="Proteomes" id="UP000578091">
    <property type="component" value="Unassembled WGS sequence"/>
</dbReference>